<dbReference type="InterPro" id="IPR036188">
    <property type="entry name" value="FAD/NAD-bd_sf"/>
</dbReference>
<feature type="domain" description="FAD/NAD(P)-binding" evidence="5">
    <location>
        <begin position="5"/>
        <end position="303"/>
    </location>
</feature>
<organism evidence="7 8">
    <name type="scientific">Halopseudomonas litoralis</name>
    <dbReference type="NCBI Taxonomy" id="797277"/>
    <lineage>
        <taxon>Bacteria</taxon>
        <taxon>Pseudomonadati</taxon>
        <taxon>Pseudomonadota</taxon>
        <taxon>Gammaproteobacteria</taxon>
        <taxon>Pseudomonadales</taxon>
        <taxon>Pseudomonadaceae</taxon>
        <taxon>Halopseudomonas</taxon>
    </lineage>
</organism>
<keyword evidence="2" id="KW-0285">Flavoprotein</keyword>
<proteinExistence type="predicted"/>
<keyword evidence="8" id="KW-1185">Reference proteome</keyword>
<keyword evidence="4" id="KW-0560">Oxidoreductase</keyword>
<dbReference type="Gene3D" id="3.50.50.60">
    <property type="entry name" value="FAD/NAD(P)-binding domain"/>
    <property type="match status" value="2"/>
</dbReference>
<dbReference type="EMBL" id="LT629748">
    <property type="protein sequence ID" value="SDS91116.1"/>
    <property type="molecule type" value="Genomic_DNA"/>
</dbReference>
<dbReference type="InterPro" id="IPR028202">
    <property type="entry name" value="Reductase_C"/>
</dbReference>
<evidence type="ECO:0000313" key="7">
    <source>
        <dbReference type="EMBL" id="SDS91116.1"/>
    </source>
</evidence>
<dbReference type="GO" id="GO:0005737">
    <property type="term" value="C:cytoplasm"/>
    <property type="evidence" value="ECO:0007669"/>
    <property type="project" value="TreeGrafter"/>
</dbReference>
<dbReference type="InterPro" id="IPR050446">
    <property type="entry name" value="FAD-oxidoreductase/Apoptosis"/>
</dbReference>
<reference evidence="8" key="1">
    <citation type="submission" date="2016-10" db="EMBL/GenBank/DDBJ databases">
        <authorList>
            <person name="Varghese N."/>
            <person name="Submissions S."/>
        </authorList>
    </citation>
    <scope>NUCLEOTIDE SEQUENCE [LARGE SCALE GENOMIC DNA]</scope>
    <source>
        <strain evidence="8">2SM5</strain>
    </source>
</reference>
<protein>
    <submittedName>
        <fullName evidence="7">Reductase C-terminal</fullName>
    </submittedName>
</protein>
<evidence type="ECO:0000259" key="6">
    <source>
        <dbReference type="Pfam" id="PF14759"/>
    </source>
</evidence>
<dbReference type="GO" id="GO:0016651">
    <property type="term" value="F:oxidoreductase activity, acting on NAD(P)H"/>
    <property type="evidence" value="ECO:0007669"/>
    <property type="project" value="TreeGrafter"/>
</dbReference>
<dbReference type="PRINTS" id="PR00368">
    <property type="entry name" value="FADPNR"/>
</dbReference>
<evidence type="ECO:0000256" key="1">
    <source>
        <dbReference type="ARBA" id="ARBA00001974"/>
    </source>
</evidence>
<name>A0A1H1W3N5_9GAMM</name>
<evidence type="ECO:0000256" key="4">
    <source>
        <dbReference type="ARBA" id="ARBA00023002"/>
    </source>
</evidence>
<dbReference type="RefSeq" id="WP_090274846.1">
    <property type="nucleotide sequence ID" value="NZ_LT629748.1"/>
</dbReference>
<dbReference type="Proteomes" id="UP000243426">
    <property type="component" value="Chromosome I"/>
</dbReference>
<dbReference type="PANTHER" id="PTHR43557:SF2">
    <property type="entry name" value="RIESKE DOMAIN-CONTAINING PROTEIN-RELATED"/>
    <property type="match status" value="1"/>
</dbReference>
<gene>
    <name evidence="7" type="ORF">SAMN05216198_3124</name>
</gene>
<keyword evidence="3" id="KW-0274">FAD</keyword>
<evidence type="ECO:0000313" key="8">
    <source>
        <dbReference type="Proteomes" id="UP000243426"/>
    </source>
</evidence>
<dbReference type="InterPro" id="IPR023753">
    <property type="entry name" value="FAD/NAD-binding_dom"/>
</dbReference>
<dbReference type="AlphaFoldDB" id="A0A1H1W3N5"/>
<dbReference type="Pfam" id="PF14759">
    <property type="entry name" value="Reductase_C"/>
    <property type="match status" value="1"/>
</dbReference>
<evidence type="ECO:0000259" key="5">
    <source>
        <dbReference type="Pfam" id="PF07992"/>
    </source>
</evidence>
<dbReference type="SUPFAM" id="SSF51905">
    <property type="entry name" value="FAD/NAD(P)-binding domain"/>
    <property type="match status" value="2"/>
</dbReference>
<dbReference type="InterPro" id="IPR016156">
    <property type="entry name" value="FAD/NAD-linked_Rdtase_dimer_sf"/>
</dbReference>
<accession>A0A1H1W3N5</accession>
<dbReference type="SUPFAM" id="SSF55424">
    <property type="entry name" value="FAD/NAD-linked reductases, dimerisation (C-terminal) domain"/>
    <property type="match status" value="1"/>
</dbReference>
<dbReference type="Pfam" id="PF07992">
    <property type="entry name" value="Pyr_redox_2"/>
    <property type="match status" value="1"/>
</dbReference>
<comment type="cofactor">
    <cofactor evidence="1">
        <name>FAD</name>
        <dbReference type="ChEBI" id="CHEBI:57692"/>
    </cofactor>
</comment>
<dbReference type="STRING" id="797277.SAMN05216198_3124"/>
<dbReference type="PANTHER" id="PTHR43557">
    <property type="entry name" value="APOPTOSIS-INDUCING FACTOR 1"/>
    <property type="match status" value="1"/>
</dbReference>
<evidence type="ECO:0000256" key="3">
    <source>
        <dbReference type="ARBA" id="ARBA00022827"/>
    </source>
</evidence>
<dbReference type="Gene3D" id="3.30.390.30">
    <property type="match status" value="1"/>
</dbReference>
<dbReference type="OrthoDB" id="9800167at2"/>
<dbReference type="PRINTS" id="PR00411">
    <property type="entry name" value="PNDRDTASEI"/>
</dbReference>
<sequence>MTLSSVVIVGAGQAGFQVAASLRQGGFAGRISLVGDEPGLPYQRPPLSKAYLLGKIKAENLVFRPAAFFDQQQIELIQDKAVIIDRQNQRVVLESEKALEYDHLVLATGAHNRPLSIPGEHLEGVFGIKTLADADALAPRAKNAKNVVVIGCGFIGLEFAAVAAAQGASVQVIDRGDRLMARAISPQMSELFLKAHESWGVKFHFSQAVDQIMGKDGKAVGVEKVNGDVIPADLVVYGIGVIPNITLATEAGLEIENGIKVDADLLTNDSHISAIGDVACFPCVHNHGEHTRIESVPNAMDQARAVSARLLGKAAPFVATPWFWTDQGNLKLQIVGLSTGYDSTVTLGSMESNQFSVLCFRRDHLVAVESCNRPGDHLAGKKLLSRPPELTQREAKEPDFDLKAWEVAHRS</sequence>
<evidence type="ECO:0000256" key="2">
    <source>
        <dbReference type="ARBA" id="ARBA00022630"/>
    </source>
</evidence>
<feature type="domain" description="Reductase C-terminal" evidence="6">
    <location>
        <begin position="322"/>
        <end position="404"/>
    </location>
</feature>